<protein>
    <recommendedName>
        <fullName evidence="9">Mab-21-like HhH/H2TH-like domain-containing protein</fullName>
    </recommendedName>
</protein>
<dbReference type="Pfam" id="PF03281">
    <property type="entry name" value="Mab-21"/>
    <property type="match status" value="1"/>
</dbReference>
<dbReference type="GO" id="GO:0005524">
    <property type="term" value="F:ATP binding"/>
    <property type="evidence" value="ECO:0007669"/>
    <property type="project" value="UniProtKB-KW"/>
</dbReference>
<dbReference type="InterPro" id="IPR046903">
    <property type="entry name" value="Mab-21-like_nuc_Trfase"/>
</dbReference>
<keyword evidence="3" id="KW-0547">Nucleotide-binding</keyword>
<keyword evidence="8" id="KW-1185">Reference proteome</keyword>
<evidence type="ECO:0000256" key="1">
    <source>
        <dbReference type="ARBA" id="ARBA00001946"/>
    </source>
</evidence>
<dbReference type="InterPro" id="IPR046906">
    <property type="entry name" value="Mab-21_HhH/H2TH-like"/>
</dbReference>
<evidence type="ECO:0000256" key="4">
    <source>
        <dbReference type="SAM" id="Phobius"/>
    </source>
</evidence>
<dbReference type="EnsemblMetazoa" id="CLYHEMT017372.1">
    <property type="protein sequence ID" value="CLYHEMP017372.1"/>
    <property type="gene ID" value="CLYHEMG017372"/>
</dbReference>
<dbReference type="OrthoDB" id="5988859at2759"/>
<organism evidence="7 8">
    <name type="scientific">Clytia hemisphaerica</name>
    <dbReference type="NCBI Taxonomy" id="252671"/>
    <lineage>
        <taxon>Eukaryota</taxon>
        <taxon>Metazoa</taxon>
        <taxon>Cnidaria</taxon>
        <taxon>Hydrozoa</taxon>
        <taxon>Hydroidolina</taxon>
        <taxon>Leptothecata</taxon>
        <taxon>Obeliida</taxon>
        <taxon>Clytiidae</taxon>
        <taxon>Clytia</taxon>
    </lineage>
</organism>
<dbReference type="Pfam" id="PF20266">
    <property type="entry name" value="Mab-21_C"/>
    <property type="match status" value="1"/>
</dbReference>
<feature type="domain" description="Mab-21-like nucleotidyltransferase" evidence="5">
    <location>
        <begin position="361"/>
        <end position="422"/>
    </location>
</feature>
<comment type="similarity">
    <text evidence="2">Belongs to the mab-21 family.</text>
</comment>
<dbReference type="SMART" id="SM01265">
    <property type="entry name" value="Mab-21"/>
    <property type="match status" value="1"/>
</dbReference>
<dbReference type="Proteomes" id="UP000594262">
    <property type="component" value="Unplaced"/>
</dbReference>
<evidence type="ECO:0008006" key="9">
    <source>
        <dbReference type="Google" id="ProtNLM"/>
    </source>
</evidence>
<accession>A0A7M5X3U4</accession>
<comment type="cofactor">
    <cofactor evidence="1">
        <name>Mg(2+)</name>
        <dbReference type="ChEBI" id="CHEBI:18420"/>
    </cofactor>
</comment>
<evidence type="ECO:0000256" key="2">
    <source>
        <dbReference type="ARBA" id="ARBA00008307"/>
    </source>
</evidence>
<dbReference type="PANTHER" id="PTHR10656">
    <property type="entry name" value="CELL FATE DETERMINING PROTEIN MAB21-RELATED"/>
    <property type="match status" value="1"/>
</dbReference>
<dbReference type="AlphaFoldDB" id="A0A7M5X3U4"/>
<feature type="domain" description="Mab-21-like HhH/H2TH-like" evidence="6">
    <location>
        <begin position="432"/>
        <end position="519"/>
    </location>
</feature>
<keyword evidence="4" id="KW-0472">Membrane</keyword>
<proteinExistence type="inferred from homology"/>
<keyword evidence="3" id="KW-0067">ATP-binding</keyword>
<evidence type="ECO:0000259" key="5">
    <source>
        <dbReference type="Pfam" id="PF03281"/>
    </source>
</evidence>
<dbReference type="Gene3D" id="1.10.1410.40">
    <property type="match status" value="1"/>
</dbReference>
<evidence type="ECO:0000256" key="3">
    <source>
        <dbReference type="ARBA" id="ARBA00022840"/>
    </source>
</evidence>
<sequence length="575" mass="66246">MEDETLKKLDSINEEIDTLNRLSLSPTIMVGGTSSIILLCTIACCTRYVGHGHRYFKCIRWYYLVHQLALLLLDLSLHLADIIPVNQTYIYFLIVSIIFGVILGFLPTYIKRAPSLCCGTRLCCSCVRQTKFNLKELLQDIDRDIPTDRELSNLKQICLDKGIEKYRLALENWFLNAPIEILFTGSAVERFGLPILSDWVKKYFRKNISFKYALFTDFDLMFCFKDLRACNGSLQTEVHFEVISTDYVQPGYAALKLTEYGYNCFYDDGRPVSSILGLLTRFNDSNDLFFNAGSVKKIFYLIVSRTKLKNYPQGSRNCCCNLTAVKVKQQGPAINMKTGTFLMYDFCCPPIANDGFLADLTFGIKASWPSVSDWKERTGRFWPSPEEVDRIVEGGSHFVAKSQTDDNIGITWRYSFSKAEVELSKLVNPVARKCYLALKAILKDHLQPIAPWLKSYHLKTILYWTMEKTPAEFWEKETLENCFSHLIESVKNAISNQSCPHLWISTINLFDKELITERMYEHLLLKVNRIARNPHWYISSHKPVLRDSMDDRSEANNSDEEIYIIEGNKETETMV</sequence>
<reference evidence="7" key="1">
    <citation type="submission" date="2021-01" db="UniProtKB">
        <authorList>
            <consortium name="EnsemblMetazoa"/>
        </authorList>
    </citation>
    <scope>IDENTIFICATION</scope>
</reference>
<evidence type="ECO:0000313" key="7">
    <source>
        <dbReference type="EnsemblMetazoa" id="CLYHEMP017372.1"/>
    </source>
</evidence>
<dbReference type="GO" id="GO:0016779">
    <property type="term" value="F:nucleotidyltransferase activity"/>
    <property type="evidence" value="ECO:0007669"/>
    <property type="project" value="UniProtKB-ARBA"/>
</dbReference>
<feature type="transmembrane region" description="Helical" evidence="4">
    <location>
        <begin position="28"/>
        <end position="49"/>
    </location>
</feature>
<evidence type="ECO:0000259" key="6">
    <source>
        <dbReference type="Pfam" id="PF20266"/>
    </source>
</evidence>
<keyword evidence="4" id="KW-1133">Transmembrane helix</keyword>
<feature type="transmembrane region" description="Helical" evidence="4">
    <location>
        <begin position="89"/>
        <end position="106"/>
    </location>
</feature>
<name>A0A7M5X3U4_9CNID</name>
<dbReference type="InterPro" id="IPR024810">
    <property type="entry name" value="MAB21L/cGLR"/>
</dbReference>
<evidence type="ECO:0000313" key="8">
    <source>
        <dbReference type="Proteomes" id="UP000594262"/>
    </source>
</evidence>
<dbReference type="PANTHER" id="PTHR10656:SF69">
    <property type="entry name" value="MAB-21-LIKE HHH_H2TH-LIKE DOMAIN-CONTAINING PROTEIN"/>
    <property type="match status" value="1"/>
</dbReference>
<keyword evidence="4" id="KW-0812">Transmembrane</keyword>